<feature type="domain" description="CUB" evidence="4">
    <location>
        <begin position="14"/>
        <end position="90"/>
    </location>
</feature>
<evidence type="ECO:0000313" key="6">
    <source>
        <dbReference type="Proteomes" id="UP000472266"/>
    </source>
</evidence>
<keyword evidence="2 3" id="KW-1015">Disulfide bond</keyword>
<comment type="caution">
    <text evidence="3">Lacks conserved residue(s) required for the propagation of feature annotation.</text>
</comment>
<dbReference type="Gene3D" id="2.60.120.290">
    <property type="entry name" value="Spermadhesin, CUB domain"/>
    <property type="match status" value="1"/>
</dbReference>
<keyword evidence="6" id="KW-1185">Reference proteome</keyword>
<dbReference type="InterPro" id="IPR035914">
    <property type="entry name" value="Sperma_CUB_dom_sf"/>
</dbReference>
<evidence type="ECO:0000259" key="4">
    <source>
        <dbReference type="PROSITE" id="PS01180"/>
    </source>
</evidence>
<proteinExistence type="predicted"/>
<dbReference type="PANTHER" id="PTHR24251">
    <property type="entry name" value="OVOCHYMASE-RELATED"/>
    <property type="match status" value="1"/>
</dbReference>
<evidence type="ECO:0000256" key="3">
    <source>
        <dbReference type="PROSITE-ProRule" id="PRU00059"/>
    </source>
</evidence>
<dbReference type="Proteomes" id="UP000472266">
    <property type="component" value="Chromosome 1"/>
</dbReference>
<name>A0A672TWH3_STRHB</name>
<evidence type="ECO:0000313" key="5">
    <source>
        <dbReference type="Ensembl" id="ENSSHBP00005005264.1"/>
    </source>
</evidence>
<accession>A0A672TWH3</accession>
<dbReference type="AlphaFoldDB" id="A0A672TWH3"/>
<evidence type="ECO:0000256" key="1">
    <source>
        <dbReference type="ARBA" id="ARBA00022737"/>
    </source>
</evidence>
<organism evidence="5 6">
    <name type="scientific">Strigops habroptila</name>
    <name type="common">Kakapo</name>
    <dbReference type="NCBI Taxonomy" id="2489341"/>
    <lineage>
        <taxon>Eukaryota</taxon>
        <taxon>Metazoa</taxon>
        <taxon>Chordata</taxon>
        <taxon>Craniata</taxon>
        <taxon>Vertebrata</taxon>
        <taxon>Euteleostomi</taxon>
        <taxon>Archelosauria</taxon>
        <taxon>Archosauria</taxon>
        <taxon>Dinosauria</taxon>
        <taxon>Saurischia</taxon>
        <taxon>Theropoda</taxon>
        <taxon>Coelurosauria</taxon>
        <taxon>Aves</taxon>
        <taxon>Neognathae</taxon>
        <taxon>Neoaves</taxon>
        <taxon>Telluraves</taxon>
        <taxon>Australaves</taxon>
        <taxon>Psittaciformes</taxon>
        <taxon>Psittacidae</taxon>
        <taxon>Strigops</taxon>
    </lineage>
</organism>
<dbReference type="Ensembl" id="ENSSHBT00005006369.1">
    <property type="protein sequence ID" value="ENSSHBP00005005264.1"/>
    <property type="gene ID" value="ENSSHBG00005004603.1"/>
</dbReference>
<reference evidence="5" key="3">
    <citation type="submission" date="2025-09" db="UniProtKB">
        <authorList>
            <consortium name="Ensembl"/>
        </authorList>
    </citation>
    <scope>IDENTIFICATION</scope>
</reference>
<dbReference type="PROSITE" id="PS01180">
    <property type="entry name" value="CUB"/>
    <property type="match status" value="1"/>
</dbReference>
<protein>
    <recommendedName>
        <fullName evidence="4">CUB domain-containing protein</fullName>
    </recommendedName>
</protein>
<dbReference type="Pfam" id="PF00431">
    <property type="entry name" value="CUB"/>
    <property type="match status" value="1"/>
</dbReference>
<dbReference type="SUPFAM" id="SSF49854">
    <property type="entry name" value="Spermadhesin, CUB domain"/>
    <property type="match status" value="1"/>
</dbReference>
<dbReference type="CDD" id="cd00041">
    <property type="entry name" value="CUB"/>
    <property type="match status" value="1"/>
</dbReference>
<evidence type="ECO:0000256" key="2">
    <source>
        <dbReference type="ARBA" id="ARBA00023157"/>
    </source>
</evidence>
<dbReference type="InterPro" id="IPR000859">
    <property type="entry name" value="CUB_dom"/>
</dbReference>
<reference evidence="5 6" key="1">
    <citation type="submission" date="2019-11" db="EMBL/GenBank/DDBJ databases">
        <title>Strigops habroptila (kakapo) genome, bStrHab1, primary haplotype, v2.</title>
        <authorList>
            <person name="Jarvis E.D."/>
            <person name="Howard J."/>
            <person name="Rhie A."/>
            <person name="Phillippy A."/>
            <person name="Korlach J."/>
            <person name="Digby A."/>
            <person name="Iorns D."/>
            <person name="Eason D."/>
            <person name="Robertson B."/>
            <person name="Raemaekers T."/>
            <person name="Howe K."/>
            <person name="Lewin H."/>
            <person name="Damas J."/>
            <person name="Hastie A."/>
            <person name="Tracey A."/>
            <person name="Chow W."/>
            <person name="Fedrigo O."/>
        </authorList>
    </citation>
    <scope>NUCLEOTIDE SEQUENCE [LARGE SCALE GENOMIC DNA]</scope>
</reference>
<keyword evidence="1" id="KW-0677">Repeat</keyword>
<dbReference type="InParanoid" id="A0A672TWH3"/>
<feature type="disulfide bond" evidence="3">
    <location>
        <begin position="14"/>
        <end position="41"/>
    </location>
</feature>
<reference evidence="5" key="2">
    <citation type="submission" date="2025-08" db="UniProtKB">
        <authorList>
            <consortium name="Ensembl"/>
        </authorList>
    </citation>
    <scope>IDENTIFICATION</scope>
</reference>
<sequence length="90" mass="10034">PWLEAMYSDSVTICSCHGRSSAYGVITSPNYPQDYAPNLNCSWHVSVTSGFIIAVHFEQPFQVKNEDTSCSLGDYVEVRLLARSPNPQSY</sequence>